<dbReference type="InterPro" id="IPR001356">
    <property type="entry name" value="HD"/>
</dbReference>
<evidence type="ECO:0000256" key="3">
    <source>
        <dbReference type="ARBA" id="ARBA00023155"/>
    </source>
</evidence>
<dbReference type="PANTHER" id="PTHR24324">
    <property type="entry name" value="HOMEOBOX PROTEIN HHEX"/>
    <property type="match status" value="1"/>
</dbReference>
<evidence type="ECO:0000313" key="9">
    <source>
        <dbReference type="EMBL" id="ORX62292.1"/>
    </source>
</evidence>
<evidence type="ECO:0000256" key="1">
    <source>
        <dbReference type="ARBA" id="ARBA00004123"/>
    </source>
</evidence>
<dbReference type="GO" id="GO:0030154">
    <property type="term" value="P:cell differentiation"/>
    <property type="evidence" value="ECO:0007669"/>
    <property type="project" value="TreeGrafter"/>
</dbReference>
<accession>A0A1X2GW85</accession>
<keyword evidence="2 5" id="KW-0238">DNA-binding</keyword>
<feature type="DNA-binding region" description="Homeobox" evidence="5">
    <location>
        <begin position="15"/>
        <end position="74"/>
    </location>
</feature>
<gene>
    <name evidence="9" type="ORF">DM01DRAFT_311705</name>
</gene>
<dbReference type="OrthoDB" id="6159439at2759"/>
<comment type="caution">
    <text evidence="9">The sequence shown here is derived from an EMBL/GenBank/DDBJ whole genome shotgun (WGS) entry which is preliminary data.</text>
</comment>
<dbReference type="Proteomes" id="UP000242146">
    <property type="component" value="Unassembled WGS sequence"/>
</dbReference>
<evidence type="ECO:0000256" key="6">
    <source>
        <dbReference type="RuleBase" id="RU000682"/>
    </source>
</evidence>
<evidence type="ECO:0000256" key="2">
    <source>
        <dbReference type="ARBA" id="ARBA00023125"/>
    </source>
</evidence>
<dbReference type="PROSITE" id="PS50071">
    <property type="entry name" value="HOMEOBOX_2"/>
    <property type="match status" value="1"/>
</dbReference>
<reference evidence="9 10" key="1">
    <citation type="submission" date="2016-07" db="EMBL/GenBank/DDBJ databases">
        <title>Pervasive Adenine N6-methylation of Active Genes in Fungi.</title>
        <authorList>
            <consortium name="DOE Joint Genome Institute"/>
            <person name="Mondo S.J."/>
            <person name="Dannebaum R.O."/>
            <person name="Kuo R.C."/>
            <person name="Labutti K."/>
            <person name="Haridas S."/>
            <person name="Kuo A."/>
            <person name="Salamov A."/>
            <person name="Ahrendt S.R."/>
            <person name="Lipzen A."/>
            <person name="Sullivan W."/>
            <person name="Andreopoulos W.B."/>
            <person name="Clum A."/>
            <person name="Lindquist E."/>
            <person name="Daum C."/>
            <person name="Ramamoorthy G.K."/>
            <person name="Gryganskyi A."/>
            <person name="Culley D."/>
            <person name="Magnuson J.K."/>
            <person name="James T.Y."/>
            <person name="O'Malley M.A."/>
            <person name="Stajich J.E."/>
            <person name="Spatafora J.W."/>
            <person name="Visel A."/>
            <person name="Grigoriev I.V."/>
        </authorList>
    </citation>
    <scope>NUCLEOTIDE SEQUENCE [LARGE SCALE GENOMIC DNA]</scope>
    <source>
        <strain evidence="9 10">NRRL 3301</strain>
    </source>
</reference>
<sequence length="197" mass="22319">MTWHGFDTDVDVQPIKAKRKRISTQQLNRLMAIFQQTDTPSSEVREQLANELDMTKREVQVWFQNRRAKASRARAAAAQAAAQVAMTNANFGYPANIMPMPPSQQRWSDPSGAYMSLPRRSSSFIPNEHNHPPPIPPVANLSQPPFPHVKPIAPRRDTIHQGLQNLSLHSPVPPKRRPHSAYVFNNSYDFSRPPPMN</sequence>
<dbReference type="SUPFAM" id="SSF46689">
    <property type="entry name" value="Homeodomain-like"/>
    <property type="match status" value="1"/>
</dbReference>
<evidence type="ECO:0000313" key="10">
    <source>
        <dbReference type="Proteomes" id="UP000242146"/>
    </source>
</evidence>
<dbReference type="GO" id="GO:0006357">
    <property type="term" value="P:regulation of transcription by RNA polymerase II"/>
    <property type="evidence" value="ECO:0007669"/>
    <property type="project" value="TreeGrafter"/>
</dbReference>
<dbReference type="Gene3D" id="1.10.10.60">
    <property type="entry name" value="Homeodomain-like"/>
    <property type="match status" value="1"/>
</dbReference>
<proteinExistence type="predicted"/>
<evidence type="ECO:0000256" key="5">
    <source>
        <dbReference type="PROSITE-ProRule" id="PRU00108"/>
    </source>
</evidence>
<dbReference type="PANTHER" id="PTHR24324:SF5">
    <property type="entry name" value="HEMATOPOIETICALLY-EXPRESSED HOMEOBOX PROTEIN HHEX"/>
    <property type="match status" value="1"/>
</dbReference>
<dbReference type="AlphaFoldDB" id="A0A1X2GW85"/>
<comment type="subcellular location">
    <subcellularLocation>
        <location evidence="1 5 6">Nucleus</location>
    </subcellularLocation>
</comment>
<keyword evidence="3 5" id="KW-0371">Homeobox</keyword>
<evidence type="ECO:0000256" key="7">
    <source>
        <dbReference type="SAM" id="MobiDB-lite"/>
    </source>
</evidence>
<dbReference type="SMART" id="SM00389">
    <property type="entry name" value="HOX"/>
    <property type="match status" value="1"/>
</dbReference>
<feature type="domain" description="Homeobox" evidence="8">
    <location>
        <begin position="13"/>
        <end position="73"/>
    </location>
</feature>
<evidence type="ECO:0000256" key="4">
    <source>
        <dbReference type="ARBA" id="ARBA00023242"/>
    </source>
</evidence>
<dbReference type="InterPro" id="IPR051000">
    <property type="entry name" value="Homeobox_DNA-bind_prot"/>
</dbReference>
<dbReference type="GO" id="GO:0000978">
    <property type="term" value="F:RNA polymerase II cis-regulatory region sequence-specific DNA binding"/>
    <property type="evidence" value="ECO:0007669"/>
    <property type="project" value="TreeGrafter"/>
</dbReference>
<evidence type="ECO:0000259" key="8">
    <source>
        <dbReference type="PROSITE" id="PS50071"/>
    </source>
</evidence>
<name>A0A1X2GW85_9FUNG</name>
<dbReference type="Pfam" id="PF00046">
    <property type="entry name" value="Homeodomain"/>
    <property type="match status" value="1"/>
</dbReference>
<dbReference type="CDD" id="cd00086">
    <property type="entry name" value="homeodomain"/>
    <property type="match status" value="1"/>
</dbReference>
<keyword evidence="4 5" id="KW-0539">Nucleus</keyword>
<dbReference type="InterPro" id="IPR009057">
    <property type="entry name" value="Homeodomain-like_sf"/>
</dbReference>
<feature type="region of interest" description="Disordered" evidence="7">
    <location>
        <begin position="166"/>
        <end position="197"/>
    </location>
</feature>
<keyword evidence="10" id="KW-1185">Reference proteome</keyword>
<protein>
    <submittedName>
        <fullName evidence="9">Homeobox-domain-containing protein</fullName>
    </submittedName>
</protein>
<organism evidence="9 10">
    <name type="scientific">Hesseltinella vesiculosa</name>
    <dbReference type="NCBI Taxonomy" id="101127"/>
    <lineage>
        <taxon>Eukaryota</taxon>
        <taxon>Fungi</taxon>
        <taxon>Fungi incertae sedis</taxon>
        <taxon>Mucoromycota</taxon>
        <taxon>Mucoromycotina</taxon>
        <taxon>Mucoromycetes</taxon>
        <taxon>Mucorales</taxon>
        <taxon>Cunninghamellaceae</taxon>
        <taxon>Hesseltinella</taxon>
    </lineage>
</organism>
<dbReference type="EMBL" id="MCGT01000002">
    <property type="protein sequence ID" value="ORX62292.1"/>
    <property type="molecule type" value="Genomic_DNA"/>
</dbReference>
<dbReference type="GO" id="GO:0005634">
    <property type="term" value="C:nucleus"/>
    <property type="evidence" value="ECO:0007669"/>
    <property type="project" value="UniProtKB-SubCell"/>
</dbReference>